<keyword evidence="1" id="KW-0472">Membrane</keyword>
<dbReference type="HOGENOM" id="CLU_2193288_0_0_6"/>
<feature type="transmembrane region" description="Helical" evidence="1">
    <location>
        <begin position="64"/>
        <end position="90"/>
    </location>
</feature>
<dbReference type="KEGG" id="hhc:M911_10215"/>
<keyword evidence="1" id="KW-0812">Transmembrane</keyword>
<evidence type="ECO:0000313" key="2">
    <source>
        <dbReference type="EMBL" id="AHK80716.1"/>
    </source>
</evidence>
<dbReference type="RefSeq" id="WP_025281926.1">
    <property type="nucleotide sequence ID" value="NZ_JAJNQR010000014.1"/>
</dbReference>
<name>W8KYU5_9GAMM</name>
<evidence type="ECO:0000313" key="3">
    <source>
        <dbReference type="Proteomes" id="UP000019442"/>
    </source>
</evidence>
<feature type="transmembrane region" description="Helical" evidence="1">
    <location>
        <begin position="39"/>
        <end position="57"/>
    </location>
</feature>
<reference evidence="3" key="2">
    <citation type="submission" date="2014-02" db="EMBL/GenBank/DDBJ databases">
        <title>Draft Genome Sequence of extremely halophilic bacteria Halorhodospira halochloris.</title>
        <authorList>
            <person name="Singh K.S."/>
        </authorList>
    </citation>
    <scope>NUCLEOTIDE SEQUENCE [LARGE SCALE GENOMIC DNA]</scope>
    <source>
        <strain evidence="3">A</strain>
    </source>
</reference>
<sequence>MLWVAVCVSLVTILVGVWSASLSARSADMTAAAVSRNDFWVRVLGVSLTLFIAERMFRVEQAGLILGFVVWWVALNPIVAFISIFAVMGLRQMVIAIVEPEDPDAGSA</sequence>
<protein>
    <submittedName>
        <fullName evidence="2">Uncharacterized protein</fullName>
    </submittedName>
</protein>
<organism evidence="2 3">
    <name type="scientific">Ectothiorhodospira haloalkaliphila</name>
    <dbReference type="NCBI Taxonomy" id="421628"/>
    <lineage>
        <taxon>Bacteria</taxon>
        <taxon>Pseudomonadati</taxon>
        <taxon>Pseudomonadota</taxon>
        <taxon>Gammaproteobacteria</taxon>
        <taxon>Chromatiales</taxon>
        <taxon>Ectothiorhodospiraceae</taxon>
        <taxon>Ectothiorhodospira</taxon>
    </lineage>
</organism>
<dbReference type="OrthoDB" id="5796423at2"/>
<keyword evidence="3" id="KW-1185">Reference proteome</keyword>
<keyword evidence="1" id="KW-1133">Transmembrane helix</keyword>
<evidence type="ECO:0000256" key="1">
    <source>
        <dbReference type="SAM" id="Phobius"/>
    </source>
</evidence>
<accession>W8KYU5</accession>
<dbReference type="EMBL" id="CP007268">
    <property type="protein sequence ID" value="AHK80716.1"/>
    <property type="molecule type" value="Genomic_DNA"/>
</dbReference>
<reference evidence="2 3" key="1">
    <citation type="journal article" date="2014" name="J Genomics">
        <title>Draft Genome Sequence of the Extremely Halophilic Phototrophic Purple Sulfur Bacterium Halorhodospira halochloris.</title>
        <authorList>
            <person name="Singh K.S."/>
            <person name="Kirksey J."/>
            <person name="Hoff W.D."/>
            <person name="Deole R."/>
        </authorList>
    </citation>
    <scope>NUCLEOTIDE SEQUENCE [LARGE SCALE GENOMIC DNA]</scope>
    <source>
        <strain evidence="2 3">A</strain>
    </source>
</reference>
<dbReference type="AlphaFoldDB" id="W8KYU5"/>
<gene>
    <name evidence="2" type="ORF">M911_10215</name>
</gene>
<dbReference type="Proteomes" id="UP000019442">
    <property type="component" value="Chromosome"/>
</dbReference>
<proteinExistence type="predicted"/>